<dbReference type="CDD" id="cd00677">
    <property type="entry name" value="S15_NS1_EPRS_RNA-bind"/>
    <property type="match status" value="1"/>
</dbReference>
<keyword evidence="7" id="KW-1185">Reference proteome</keyword>
<dbReference type="Gene3D" id="1.10.287.10">
    <property type="entry name" value="S15/NS1, RNA-binding"/>
    <property type="match status" value="1"/>
</dbReference>
<name>F0VNZ5_NEOCL</name>
<gene>
    <name evidence="6" type="ORF">NCLIV_058640</name>
</gene>
<proteinExistence type="inferred from homology"/>
<dbReference type="VEuPathDB" id="ToxoDB:NCLIV_058640"/>
<dbReference type="OrthoDB" id="364880at2759"/>
<dbReference type="InterPro" id="IPR005290">
    <property type="entry name" value="Ribosomal_uS15_bac-type"/>
</dbReference>
<dbReference type="GO" id="GO:0003735">
    <property type="term" value="F:structural constituent of ribosome"/>
    <property type="evidence" value="ECO:0007669"/>
    <property type="project" value="InterPro"/>
</dbReference>
<dbReference type="GO" id="GO:0006412">
    <property type="term" value="P:translation"/>
    <property type="evidence" value="ECO:0007669"/>
    <property type="project" value="InterPro"/>
</dbReference>
<dbReference type="InParanoid" id="F0VNZ5"/>
<evidence type="ECO:0000256" key="3">
    <source>
        <dbReference type="ARBA" id="ARBA00023274"/>
    </source>
</evidence>
<feature type="compositionally biased region" description="Basic and acidic residues" evidence="5">
    <location>
        <begin position="107"/>
        <end position="122"/>
    </location>
</feature>
<dbReference type="SMART" id="SM01387">
    <property type="entry name" value="Ribosomal_S15"/>
    <property type="match status" value="1"/>
</dbReference>
<feature type="region of interest" description="Disordered" evidence="5">
    <location>
        <begin position="258"/>
        <end position="281"/>
    </location>
</feature>
<evidence type="ECO:0000313" key="6">
    <source>
        <dbReference type="EMBL" id="CBZ55441.1"/>
    </source>
</evidence>
<feature type="compositionally biased region" description="Acidic residues" evidence="5">
    <location>
        <begin position="67"/>
        <end position="77"/>
    </location>
</feature>
<dbReference type="GO" id="GO:1990904">
    <property type="term" value="C:ribonucleoprotein complex"/>
    <property type="evidence" value="ECO:0007669"/>
    <property type="project" value="UniProtKB-KW"/>
</dbReference>
<dbReference type="EMBL" id="FR823392">
    <property type="protein sequence ID" value="CBZ55441.1"/>
    <property type="molecule type" value="Genomic_DNA"/>
</dbReference>
<comment type="similarity">
    <text evidence="1 4">Belongs to the universal ribosomal protein uS15 family.</text>
</comment>
<feature type="compositionally biased region" description="Basic and acidic residues" evidence="5">
    <location>
        <begin position="21"/>
        <end position="49"/>
    </location>
</feature>
<dbReference type="Proteomes" id="UP000007494">
    <property type="component" value="Chromosome XI"/>
</dbReference>
<organism evidence="6 7">
    <name type="scientific">Neospora caninum (strain Liverpool)</name>
    <dbReference type="NCBI Taxonomy" id="572307"/>
    <lineage>
        <taxon>Eukaryota</taxon>
        <taxon>Sar</taxon>
        <taxon>Alveolata</taxon>
        <taxon>Apicomplexa</taxon>
        <taxon>Conoidasida</taxon>
        <taxon>Coccidia</taxon>
        <taxon>Eucoccidiorida</taxon>
        <taxon>Eimeriorina</taxon>
        <taxon>Sarcocystidae</taxon>
        <taxon>Neospora</taxon>
    </lineage>
</organism>
<dbReference type="InterPro" id="IPR000589">
    <property type="entry name" value="Ribosomal_uS15"/>
</dbReference>
<feature type="region of interest" description="Disordered" evidence="5">
    <location>
        <begin position="1"/>
        <end position="128"/>
    </location>
</feature>
<dbReference type="SUPFAM" id="SSF47060">
    <property type="entry name" value="S15/NS1 RNA-binding domain"/>
    <property type="match status" value="1"/>
</dbReference>
<dbReference type="InterPro" id="IPR009068">
    <property type="entry name" value="uS15_NS1_RNA-bd_sf"/>
</dbReference>
<reference evidence="7" key="1">
    <citation type="journal article" date="2012" name="PLoS Pathog.">
        <title>Comparative genomics of the apicomplexan parasites Toxoplasma gondii and Neospora caninum: Coccidia differing in host range and transmission strategy.</title>
        <authorList>
            <person name="Reid A.J."/>
            <person name="Vermont S.J."/>
            <person name="Cotton J.A."/>
            <person name="Harris D."/>
            <person name="Hill-Cawthorne G.A."/>
            <person name="Konen-Waisman S."/>
            <person name="Latham S.M."/>
            <person name="Mourier T."/>
            <person name="Norton R."/>
            <person name="Quail M.A."/>
            <person name="Sanders M."/>
            <person name="Shanmugam D."/>
            <person name="Sohal A."/>
            <person name="Wasmuth J.D."/>
            <person name="Brunk B."/>
            <person name="Grigg M.E."/>
            <person name="Howard J.C."/>
            <person name="Parkinson J."/>
            <person name="Roos D.S."/>
            <person name="Trees A.J."/>
            <person name="Berriman M."/>
            <person name="Pain A."/>
            <person name="Wastling J.M."/>
        </authorList>
    </citation>
    <scope>NUCLEOTIDE SEQUENCE [LARGE SCALE GENOMIC DNA]</scope>
    <source>
        <strain evidence="7">Liverpool</strain>
    </source>
</reference>
<keyword evidence="2 4" id="KW-0689">Ribosomal protein</keyword>
<evidence type="ECO:0000256" key="4">
    <source>
        <dbReference type="RuleBase" id="RU003919"/>
    </source>
</evidence>
<keyword evidence="3 4" id="KW-0687">Ribonucleoprotein</keyword>
<accession>F0VNZ5</accession>
<evidence type="ECO:0000313" key="7">
    <source>
        <dbReference type="Proteomes" id="UP000007494"/>
    </source>
</evidence>
<evidence type="ECO:0000256" key="1">
    <source>
        <dbReference type="ARBA" id="ARBA00008434"/>
    </source>
</evidence>
<protein>
    <submittedName>
        <fullName evidence="6">Putative ribosomal protein S15</fullName>
    </submittedName>
</protein>
<dbReference type="Pfam" id="PF00312">
    <property type="entry name" value="Ribosomal_S15"/>
    <property type="match status" value="1"/>
</dbReference>
<dbReference type="GO" id="GO:0005737">
    <property type="term" value="C:cytoplasm"/>
    <property type="evidence" value="ECO:0007669"/>
    <property type="project" value="UniProtKB-ARBA"/>
</dbReference>
<dbReference type="PANTHER" id="PTHR23321">
    <property type="entry name" value="RIBOSOMAL PROTEIN S15, BACTERIAL AND ORGANELLAR"/>
    <property type="match status" value="1"/>
</dbReference>
<dbReference type="eggNOG" id="KOG2815">
    <property type="taxonomic scope" value="Eukaryota"/>
</dbReference>
<dbReference type="RefSeq" id="XP_003885469.1">
    <property type="nucleotide sequence ID" value="XM_003885420.1"/>
</dbReference>
<sequence>MYTPRPPPEHSPTRALRRSQRGREGENEEREKNLATERRQDVKAVDGREQSGTLKNTHKKARRKDAEEEPEETEEGEEERKEAEEEEDEEGEEMDEEDEEKDEGESEREKAGGDEREDEGRRFRPTKALRNVLSEESVDFETLEKEAAAGQGGVHHAWEIDYSDLDPSGPFQQDFLKAHYRRNFRLHADDCGSEGFQVASLTARINYLTQHMIRHRKDLSCVRGLRALVVRRRKEDAASEVTRAFAASLKVARSHAALLEHTGAAPEPSEDRDDLRADGND</sequence>
<evidence type="ECO:0000256" key="5">
    <source>
        <dbReference type="SAM" id="MobiDB-lite"/>
    </source>
</evidence>
<dbReference type="GO" id="GO:0005840">
    <property type="term" value="C:ribosome"/>
    <property type="evidence" value="ECO:0007669"/>
    <property type="project" value="UniProtKB-KW"/>
</dbReference>
<feature type="compositionally biased region" description="Acidic residues" evidence="5">
    <location>
        <begin position="84"/>
        <end position="106"/>
    </location>
</feature>
<dbReference type="AlphaFoldDB" id="F0VNZ5"/>
<dbReference type="PANTHER" id="PTHR23321:SF26">
    <property type="entry name" value="SMALL RIBOSOMAL SUBUNIT PROTEIN US15M"/>
    <property type="match status" value="1"/>
</dbReference>
<evidence type="ECO:0000256" key="2">
    <source>
        <dbReference type="ARBA" id="ARBA00022980"/>
    </source>
</evidence>
<dbReference type="GeneID" id="13440854"/>